<evidence type="ECO:0000313" key="15">
    <source>
        <dbReference type="EMBL" id="KAF2600500.1"/>
    </source>
</evidence>
<evidence type="ECO:0000256" key="1">
    <source>
        <dbReference type="ARBA" id="ARBA00004938"/>
    </source>
</evidence>
<dbReference type="InterPro" id="IPR029063">
    <property type="entry name" value="SAM-dependent_MTases_sf"/>
</dbReference>
<accession>A0A8S9KXN5</accession>
<feature type="compositionally biased region" description="Low complexity" evidence="13">
    <location>
        <begin position="309"/>
        <end position="336"/>
    </location>
</feature>
<dbReference type="InterPro" id="IPR013216">
    <property type="entry name" value="Methyltransf_11"/>
</dbReference>
<evidence type="ECO:0000259" key="14">
    <source>
        <dbReference type="PROSITE" id="PS51685"/>
    </source>
</evidence>
<dbReference type="GO" id="GO:0008757">
    <property type="term" value="F:S-adenosylmethionine-dependent methyltransferase activity"/>
    <property type="evidence" value="ECO:0007669"/>
    <property type="project" value="InterPro"/>
</dbReference>
<dbReference type="Pfam" id="PF08241">
    <property type="entry name" value="Methyltransf_11"/>
    <property type="match status" value="1"/>
</dbReference>
<dbReference type="PANTHER" id="PTHR44742:SF5">
    <property type="entry name" value="24-METHYLENESTEROL C-METHYLTRANSFERASE 3"/>
    <property type="match status" value="1"/>
</dbReference>
<keyword evidence="6" id="KW-0752">Steroid biosynthesis</keyword>
<dbReference type="Pfam" id="PF08498">
    <property type="entry name" value="Sterol_MT_C"/>
    <property type="match status" value="1"/>
</dbReference>
<dbReference type="GO" id="GO:0032259">
    <property type="term" value="P:methylation"/>
    <property type="evidence" value="ECO:0007669"/>
    <property type="project" value="UniProtKB-KW"/>
</dbReference>
<evidence type="ECO:0000256" key="6">
    <source>
        <dbReference type="ARBA" id="ARBA00022955"/>
    </source>
</evidence>
<name>A0A8S9KXN5_BRACR</name>
<comment type="pathway">
    <text evidence="1">Steroid biosynthesis; sterol biosynthesis.</text>
</comment>
<reference evidence="15" key="1">
    <citation type="submission" date="2019-12" db="EMBL/GenBank/DDBJ databases">
        <title>Genome sequencing and annotation of Brassica cretica.</title>
        <authorList>
            <person name="Studholme D.J."/>
            <person name="Sarris P.F."/>
        </authorList>
    </citation>
    <scope>NUCLEOTIDE SEQUENCE</scope>
    <source>
        <strain evidence="15">PFS-001/15</strain>
        <tissue evidence="15">Leaf</tissue>
    </source>
</reference>
<evidence type="ECO:0000256" key="13">
    <source>
        <dbReference type="SAM" id="MobiDB-lite"/>
    </source>
</evidence>
<keyword evidence="9" id="KW-1207">Sterol metabolism</keyword>
<dbReference type="SUPFAM" id="SSF53335">
    <property type="entry name" value="S-adenosyl-L-methionine-dependent methyltransferases"/>
    <property type="match status" value="1"/>
</dbReference>
<keyword evidence="10" id="KW-0753">Steroid metabolism</keyword>
<dbReference type="InterPro" id="IPR013705">
    <property type="entry name" value="Sterol_MeTrfase_C"/>
</dbReference>
<organism evidence="15 16">
    <name type="scientific">Brassica cretica</name>
    <name type="common">Mustard</name>
    <dbReference type="NCBI Taxonomy" id="69181"/>
    <lineage>
        <taxon>Eukaryota</taxon>
        <taxon>Viridiplantae</taxon>
        <taxon>Streptophyta</taxon>
        <taxon>Embryophyta</taxon>
        <taxon>Tracheophyta</taxon>
        <taxon>Spermatophyta</taxon>
        <taxon>Magnoliopsida</taxon>
        <taxon>eudicotyledons</taxon>
        <taxon>Gunneridae</taxon>
        <taxon>Pentapetalae</taxon>
        <taxon>rosids</taxon>
        <taxon>malvids</taxon>
        <taxon>Brassicales</taxon>
        <taxon>Brassicaceae</taxon>
        <taxon>Brassiceae</taxon>
        <taxon>Brassica</taxon>
    </lineage>
</organism>
<evidence type="ECO:0000256" key="3">
    <source>
        <dbReference type="ARBA" id="ARBA00022603"/>
    </source>
</evidence>
<evidence type="ECO:0000256" key="10">
    <source>
        <dbReference type="ARBA" id="ARBA00023221"/>
    </source>
</evidence>
<evidence type="ECO:0000256" key="4">
    <source>
        <dbReference type="ARBA" id="ARBA00022679"/>
    </source>
</evidence>
<proteinExistence type="inferred from homology"/>
<gene>
    <name evidence="15" type="ORF">F2Q68_00009174</name>
</gene>
<dbReference type="GO" id="GO:0016126">
    <property type="term" value="P:sterol biosynthetic process"/>
    <property type="evidence" value="ECO:0007669"/>
    <property type="project" value="UniProtKB-KW"/>
</dbReference>
<evidence type="ECO:0000313" key="16">
    <source>
        <dbReference type="Proteomes" id="UP000712281"/>
    </source>
</evidence>
<sequence>MDSVALYCTAALVARGIYWFICILGPVERKGKRASDLSGGSISAESVKDNYNQYWSFFRKPKQIESTRLRHTFYNLVTDIYEWGWGQSFHFSPSIPGKSVKEATRIHEEMAVDLIKVKPGQKILDAGCGVGGPMRATRLIQISEAHVMPFDENTFDGPYFIEATCHAPELEEVYAEIFRVMKPGLMMIRHGLDSVVVVVVRGASLGIPAIFRILFPASAPLAPPAAPAPAPPGPPGVMSVAEFNRSGNGISAWINRMMYSGLDKGHPTFTDFPTEKQHLWFRQFANSTGIPMRRSLSITTSSIKLWTTLGSKSTSGRRSGKSTRSQSRSTTRSGRSCVRIEIRKRRKKLLPPTPPTAGATVKGRASSSITWVLNLLPPFLGIFRGLRSSEIPDENSEEHFVGTSEDWTIGKSIEISRGSSPSVYSEDLSDELVVLGVSSEIHFLGILSEISEGFPRKNEFPRSYFRGLVSSVCRRNNVIPTTYRRFFLSVCCCFLVVIGVAPKVTVDVHEMLFKTSDYLTRGGETGIFTHSD</sequence>
<evidence type="ECO:0000256" key="7">
    <source>
        <dbReference type="ARBA" id="ARBA00023011"/>
    </source>
</evidence>
<dbReference type="Gene3D" id="3.40.50.150">
    <property type="entry name" value="Vaccinia Virus protein VP39"/>
    <property type="match status" value="2"/>
</dbReference>
<dbReference type="PANTHER" id="PTHR44742">
    <property type="match status" value="1"/>
</dbReference>
<dbReference type="EC" id="2.1.1.-" evidence="12"/>
<keyword evidence="2" id="KW-0444">Lipid biosynthesis</keyword>
<feature type="domain" description="SAM-dependent methyltransferase Erg6/SMT-type" evidence="14">
    <location>
        <begin position="73"/>
        <end position="136"/>
    </location>
</feature>
<dbReference type="EMBL" id="QGKW02000717">
    <property type="protein sequence ID" value="KAF2600500.1"/>
    <property type="molecule type" value="Genomic_DNA"/>
</dbReference>
<keyword evidence="3 11" id="KW-0489">Methyltransferase</keyword>
<evidence type="ECO:0000256" key="2">
    <source>
        <dbReference type="ARBA" id="ARBA00022516"/>
    </source>
</evidence>
<dbReference type="AlphaFoldDB" id="A0A8S9KXN5"/>
<keyword evidence="8" id="KW-0443">Lipid metabolism</keyword>
<dbReference type="Proteomes" id="UP000712281">
    <property type="component" value="Unassembled WGS sequence"/>
</dbReference>
<comment type="caution">
    <text evidence="15">The sequence shown here is derived from an EMBL/GenBank/DDBJ whole genome shotgun (WGS) entry which is preliminary data.</text>
</comment>
<feature type="region of interest" description="Disordered" evidence="13">
    <location>
        <begin position="309"/>
        <end position="337"/>
    </location>
</feature>
<dbReference type="InterPro" id="IPR030384">
    <property type="entry name" value="MeTrfase_SMT"/>
</dbReference>
<keyword evidence="7" id="KW-0756">Sterol biosynthesis</keyword>
<evidence type="ECO:0000256" key="8">
    <source>
        <dbReference type="ARBA" id="ARBA00023098"/>
    </source>
</evidence>
<evidence type="ECO:0000256" key="11">
    <source>
        <dbReference type="PROSITE-ProRule" id="PRU01022"/>
    </source>
</evidence>
<dbReference type="PROSITE" id="PS51685">
    <property type="entry name" value="SAM_MT_ERG6_SMT"/>
    <property type="match status" value="1"/>
</dbReference>
<evidence type="ECO:0000256" key="12">
    <source>
        <dbReference type="RuleBase" id="RU362025"/>
    </source>
</evidence>
<keyword evidence="5 11" id="KW-0949">S-adenosyl-L-methionine</keyword>
<evidence type="ECO:0000256" key="9">
    <source>
        <dbReference type="ARBA" id="ARBA00023166"/>
    </source>
</evidence>
<keyword evidence="4 11" id="KW-0808">Transferase</keyword>
<comment type="similarity">
    <text evidence="11 12">Belongs to the class I-like SAM-binding methyltransferase superfamily. Erg6/SMT family.</text>
</comment>
<protein>
    <recommendedName>
        <fullName evidence="12">Methyltransferase</fullName>
        <ecNumber evidence="12">2.1.1.-</ecNumber>
    </recommendedName>
</protein>
<evidence type="ECO:0000256" key="5">
    <source>
        <dbReference type="ARBA" id="ARBA00022691"/>
    </source>
</evidence>